<dbReference type="Proteomes" id="UP001161247">
    <property type="component" value="Chromosome 8"/>
</dbReference>
<feature type="compositionally biased region" description="Low complexity" evidence="1">
    <location>
        <begin position="14"/>
        <end position="24"/>
    </location>
</feature>
<proteinExistence type="predicted"/>
<evidence type="ECO:0000313" key="3">
    <source>
        <dbReference type="Proteomes" id="UP001161247"/>
    </source>
</evidence>
<accession>A0AAV1E3G9</accession>
<protein>
    <submittedName>
        <fullName evidence="2">OLC1v1015605C1</fullName>
    </submittedName>
</protein>
<evidence type="ECO:0000313" key="2">
    <source>
        <dbReference type="EMBL" id="CAI9114803.1"/>
    </source>
</evidence>
<gene>
    <name evidence="2" type="ORF">OLC1_LOCUS21446</name>
</gene>
<name>A0AAV1E3G9_OLDCO</name>
<organism evidence="2 3">
    <name type="scientific">Oldenlandia corymbosa var. corymbosa</name>
    <dbReference type="NCBI Taxonomy" id="529605"/>
    <lineage>
        <taxon>Eukaryota</taxon>
        <taxon>Viridiplantae</taxon>
        <taxon>Streptophyta</taxon>
        <taxon>Embryophyta</taxon>
        <taxon>Tracheophyta</taxon>
        <taxon>Spermatophyta</taxon>
        <taxon>Magnoliopsida</taxon>
        <taxon>eudicotyledons</taxon>
        <taxon>Gunneridae</taxon>
        <taxon>Pentapetalae</taxon>
        <taxon>asterids</taxon>
        <taxon>lamiids</taxon>
        <taxon>Gentianales</taxon>
        <taxon>Rubiaceae</taxon>
        <taxon>Rubioideae</taxon>
        <taxon>Spermacoceae</taxon>
        <taxon>Hedyotis-Oldenlandia complex</taxon>
        <taxon>Oldenlandia</taxon>
    </lineage>
</organism>
<dbReference type="AlphaFoldDB" id="A0AAV1E3G9"/>
<feature type="region of interest" description="Disordered" evidence="1">
    <location>
        <begin position="1"/>
        <end position="27"/>
    </location>
</feature>
<dbReference type="PANTHER" id="PTHR35706:SF1">
    <property type="entry name" value="EMBRYOGENESIS-LIKE PROTEIN"/>
    <property type="match status" value="1"/>
</dbReference>
<dbReference type="EMBL" id="OX459125">
    <property type="protein sequence ID" value="CAI9114803.1"/>
    <property type="molecule type" value="Genomic_DNA"/>
</dbReference>
<dbReference type="InterPro" id="IPR053325">
    <property type="entry name" value="H3-Acetyl_Activator"/>
</dbReference>
<keyword evidence="3" id="KW-1185">Reference proteome</keyword>
<reference evidence="2" key="1">
    <citation type="submission" date="2023-03" db="EMBL/GenBank/DDBJ databases">
        <authorList>
            <person name="Julca I."/>
        </authorList>
    </citation>
    <scope>NUCLEOTIDE SEQUENCE</scope>
</reference>
<sequence length="164" mass="18500">MYRRSSTHLRRLFSGHSSVPKSSSLPKPFTSVSIQSSSEAFSVSIPWRNLHSVQSFSSSCSSSSTEYIKRFQNIRLYSVETDREVDKINLKFAEAREEIESALESKETVYFDDEAGCARDAVHEVLSLYEGLLARLPESEKGAIQRSMGLKIEQLKAELAQLDE</sequence>
<dbReference type="PANTHER" id="PTHR35706">
    <property type="entry name" value="F14O23.11 PROTEIN"/>
    <property type="match status" value="1"/>
</dbReference>
<evidence type="ECO:0000256" key="1">
    <source>
        <dbReference type="SAM" id="MobiDB-lite"/>
    </source>
</evidence>
<feature type="compositionally biased region" description="Basic residues" evidence="1">
    <location>
        <begin position="1"/>
        <end position="13"/>
    </location>
</feature>